<evidence type="ECO:0000256" key="5">
    <source>
        <dbReference type="ARBA" id="ARBA00022723"/>
    </source>
</evidence>
<evidence type="ECO:0000256" key="7">
    <source>
        <dbReference type="ARBA" id="ARBA00022842"/>
    </source>
</evidence>
<dbReference type="InterPro" id="IPR032828">
    <property type="entry name" value="PolyA_RNA-bd"/>
</dbReference>
<dbReference type="Gene3D" id="1.10.3090.10">
    <property type="entry name" value="cca-adding enzyme, domain 2"/>
    <property type="match status" value="1"/>
</dbReference>
<dbReference type="OrthoDB" id="9805698at2"/>
<evidence type="ECO:0000256" key="3">
    <source>
        <dbReference type="ARBA" id="ARBA00022694"/>
    </source>
</evidence>
<organism evidence="11 12">
    <name type="scientific">Commensalibacter melissae</name>
    <dbReference type="NCBI Taxonomy" id="2070537"/>
    <lineage>
        <taxon>Bacteria</taxon>
        <taxon>Pseudomonadati</taxon>
        <taxon>Pseudomonadota</taxon>
        <taxon>Alphaproteobacteria</taxon>
        <taxon>Acetobacterales</taxon>
        <taxon>Acetobacteraceae</taxon>
    </lineage>
</organism>
<dbReference type="GO" id="GO:0000049">
    <property type="term" value="F:tRNA binding"/>
    <property type="evidence" value="ECO:0007669"/>
    <property type="project" value="TreeGrafter"/>
</dbReference>
<keyword evidence="6" id="KW-0547">Nucleotide-binding</keyword>
<proteinExistence type="inferred from homology"/>
<dbReference type="RefSeq" id="WP_110438372.1">
    <property type="nucleotide sequence ID" value="NZ_CP046393.1"/>
</dbReference>
<dbReference type="Pfam" id="PF01743">
    <property type="entry name" value="PolyA_pol"/>
    <property type="match status" value="1"/>
</dbReference>
<keyword evidence="2 8" id="KW-0808">Transferase</keyword>
<evidence type="ECO:0000259" key="9">
    <source>
        <dbReference type="Pfam" id="PF01743"/>
    </source>
</evidence>
<evidence type="ECO:0000256" key="4">
    <source>
        <dbReference type="ARBA" id="ARBA00022695"/>
    </source>
</evidence>
<dbReference type="Proteomes" id="UP000247565">
    <property type="component" value="Unassembled WGS sequence"/>
</dbReference>
<evidence type="ECO:0000256" key="2">
    <source>
        <dbReference type="ARBA" id="ARBA00022679"/>
    </source>
</evidence>
<dbReference type="GO" id="GO:0000166">
    <property type="term" value="F:nucleotide binding"/>
    <property type="evidence" value="ECO:0007669"/>
    <property type="project" value="UniProtKB-KW"/>
</dbReference>
<gene>
    <name evidence="11" type="ORF">DK869_02335</name>
</gene>
<dbReference type="GO" id="GO:0046872">
    <property type="term" value="F:metal ion binding"/>
    <property type="evidence" value="ECO:0007669"/>
    <property type="project" value="UniProtKB-KW"/>
</dbReference>
<evidence type="ECO:0000256" key="8">
    <source>
        <dbReference type="RuleBase" id="RU003953"/>
    </source>
</evidence>
<dbReference type="AlphaFoldDB" id="A0A318N2M9"/>
<dbReference type="SUPFAM" id="SSF81891">
    <property type="entry name" value="Poly A polymerase C-terminal region-like"/>
    <property type="match status" value="1"/>
</dbReference>
<keyword evidence="8" id="KW-0694">RNA-binding</keyword>
<dbReference type="InterPro" id="IPR002646">
    <property type="entry name" value="PolA_pol_head_dom"/>
</dbReference>
<dbReference type="CDD" id="cd05398">
    <property type="entry name" value="NT_ClassII-CCAase"/>
    <property type="match status" value="1"/>
</dbReference>
<comment type="similarity">
    <text evidence="8">Belongs to the tRNA nucleotidyltransferase/poly(A) polymerase family.</text>
</comment>
<feature type="domain" description="tRNA nucleotidyltransferase/poly(A) polymerase RNA and SrmB- binding" evidence="10">
    <location>
        <begin position="182"/>
        <end position="233"/>
    </location>
</feature>
<dbReference type="InterPro" id="IPR050264">
    <property type="entry name" value="Bact_CCA-adding_enz_type3_sf"/>
</dbReference>
<dbReference type="Gene3D" id="3.30.460.10">
    <property type="entry name" value="Beta Polymerase, domain 2"/>
    <property type="match status" value="1"/>
</dbReference>
<sequence length="399" mass="45604">MNILDKLPDQSKKDLKKLWDIFPNARLVGGVVRDLLVQKPISDIDIATMDLPDRIIEKLSRAGIKGIPTGIEHGTVTAIINHHSYEITTLRKDIKTDGRHAKVVWTQDWREDAARRDFTINALYCDKNGKLWDYFHGQEDLSLGHVRFVGTAHERIAEDFLRILRYFRFYARYGKTQPDLDAVNAIQFYATQLDTLSAERVWSELRKIITGPRAGDVLNLMDRYGVLTILMPFGYRIDPFLKLIAAGVPDNAIIRLSALIKGSATLVAKKFKLSNKDAKFLSRLEKPLSLKADASDKRLVQLKALYSLDVLIGQSWLEQIKHQDDDFILWDKWRKRVIDIPTPVFPVKGKDLIELGVEKGPIMGKILESVKIWWIDGGCYASALDCIEWLKRHSLKNTD</sequence>
<dbReference type="PANTHER" id="PTHR46173:SF1">
    <property type="entry name" value="CCA TRNA NUCLEOTIDYLTRANSFERASE 1, MITOCHONDRIAL"/>
    <property type="match status" value="1"/>
</dbReference>
<evidence type="ECO:0000313" key="12">
    <source>
        <dbReference type="Proteomes" id="UP000247565"/>
    </source>
</evidence>
<evidence type="ECO:0000256" key="1">
    <source>
        <dbReference type="ARBA" id="ARBA00001946"/>
    </source>
</evidence>
<comment type="cofactor">
    <cofactor evidence="1">
        <name>Mg(2+)</name>
        <dbReference type="ChEBI" id="CHEBI:18420"/>
    </cofactor>
</comment>
<accession>A0A318N2M9</accession>
<dbReference type="InterPro" id="IPR043519">
    <property type="entry name" value="NT_sf"/>
</dbReference>
<keyword evidence="4" id="KW-0548">Nucleotidyltransferase</keyword>
<name>A0A318N2M9_9PROT</name>
<comment type="caution">
    <text evidence="11">The sequence shown here is derived from an EMBL/GenBank/DDBJ whole genome shotgun (WGS) entry which is preliminary data.</text>
</comment>
<evidence type="ECO:0000313" key="11">
    <source>
        <dbReference type="EMBL" id="PXZ01853.1"/>
    </source>
</evidence>
<dbReference type="PANTHER" id="PTHR46173">
    <property type="entry name" value="CCA TRNA NUCLEOTIDYLTRANSFERASE 1, MITOCHONDRIAL"/>
    <property type="match status" value="1"/>
</dbReference>
<protein>
    <submittedName>
        <fullName evidence="11">CCA tRNA nucleotidyltransferase</fullName>
    </submittedName>
</protein>
<keyword evidence="12" id="KW-1185">Reference proteome</keyword>
<keyword evidence="5" id="KW-0479">Metal-binding</keyword>
<dbReference type="SUPFAM" id="SSF81301">
    <property type="entry name" value="Nucleotidyltransferase"/>
    <property type="match status" value="1"/>
</dbReference>
<evidence type="ECO:0000256" key="6">
    <source>
        <dbReference type="ARBA" id="ARBA00022741"/>
    </source>
</evidence>
<evidence type="ECO:0000259" key="10">
    <source>
        <dbReference type="Pfam" id="PF12627"/>
    </source>
</evidence>
<dbReference type="GO" id="GO:0008033">
    <property type="term" value="P:tRNA processing"/>
    <property type="evidence" value="ECO:0007669"/>
    <property type="project" value="UniProtKB-KW"/>
</dbReference>
<feature type="domain" description="Poly A polymerase head" evidence="9">
    <location>
        <begin position="25"/>
        <end position="147"/>
    </location>
</feature>
<dbReference type="EMBL" id="QGLT01000001">
    <property type="protein sequence ID" value="PXZ01853.1"/>
    <property type="molecule type" value="Genomic_DNA"/>
</dbReference>
<dbReference type="Pfam" id="PF12627">
    <property type="entry name" value="PolyA_pol_RNAbd"/>
    <property type="match status" value="1"/>
</dbReference>
<dbReference type="GO" id="GO:0016779">
    <property type="term" value="F:nucleotidyltransferase activity"/>
    <property type="evidence" value="ECO:0007669"/>
    <property type="project" value="UniProtKB-KW"/>
</dbReference>
<keyword evidence="7" id="KW-0460">Magnesium</keyword>
<reference evidence="11 12" key="1">
    <citation type="submission" date="2018-05" db="EMBL/GenBank/DDBJ databases">
        <title>Reference genomes for bee gut microbiota database.</title>
        <authorList>
            <person name="Ellegaard K.M."/>
        </authorList>
    </citation>
    <scope>NUCLEOTIDE SEQUENCE [LARGE SCALE GENOMIC DNA]</scope>
    <source>
        <strain evidence="11 12">ESL0284</strain>
    </source>
</reference>
<keyword evidence="3" id="KW-0819">tRNA processing</keyword>